<evidence type="ECO:0000256" key="2">
    <source>
        <dbReference type="ARBA" id="ARBA00022448"/>
    </source>
</evidence>
<evidence type="ECO:0000313" key="10">
    <source>
        <dbReference type="Proteomes" id="UP001164390"/>
    </source>
</evidence>
<feature type="transmembrane region" description="Helical" evidence="7">
    <location>
        <begin position="86"/>
        <end position="105"/>
    </location>
</feature>
<dbReference type="Gene3D" id="1.20.1250.20">
    <property type="entry name" value="MFS general substrate transporter like domains"/>
    <property type="match status" value="1"/>
</dbReference>
<sequence>MTRSQLASAVGDGSFYVASALFFAHVVGLSAAQLGAALTVSWTIGFLLTTPIGQLGDRVGLRGSAVVLSLLTGLALLLFVLAPSTVVLVVAMSLYAVAQSAASAIRQALLVRLVSPAERVVVRARLQSIVNGGIAFGAGLGGLALYVGATWAYVGVIAIDAVAFGCSALLLLRLPSVAPARANATTRGAVLRDRPYVVAAGLNAVLYLYMPMLSVALPLYIAHSTGAPGWMVAVLFVANTLGVLALQVPAARRVSDLAGAVASVRRAGLLLLAACLAFWAAAAPSSAVLAGLVLLLGIALQVVGEVFLAAGSWEIGFGLADPDRPGQWQGLYGCGVPVARALGPLALAALVLGWSGPGWLVLGAVFVVVSLALSPVVAWGQRRLAADADDHPVSVTGGRVR</sequence>
<evidence type="ECO:0000256" key="6">
    <source>
        <dbReference type="ARBA" id="ARBA00023136"/>
    </source>
</evidence>
<proteinExistence type="predicted"/>
<evidence type="ECO:0000259" key="8">
    <source>
        <dbReference type="PROSITE" id="PS50850"/>
    </source>
</evidence>
<keyword evidence="6 7" id="KW-0472">Membrane</keyword>
<name>A0AA46TEE7_9ACTN</name>
<dbReference type="PROSITE" id="PS50850">
    <property type="entry name" value="MFS"/>
    <property type="match status" value="1"/>
</dbReference>
<evidence type="ECO:0000256" key="3">
    <source>
        <dbReference type="ARBA" id="ARBA00022475"/>
    </source>
</evidence>
<feature type="transmembrane region" description="Helical" evidence="7">
    <location>
        <begin position="289"/>
        <end position="310"/>
    </location>
</feature>
<dbReference type="InterPro" id="IPR050171">
    <property type="entry name" value="MFS_Transporters"/>
</dbReference>
<protein>
    <submittedName>
        <fullName evidence="9">MFS transporter</fullName>
    </submittedName>
</protein>
<evidence type="ECO:0000256" key="7">
    <source>
        <dbReference type="SAM" id="Phobius"/>
    </source>
</evidence>
<dbReference type="RefSeq" id="WP_271632453.1">
    <property type="nucleotide sequence ID" value="NZ_CP094970.1"/>
</dbReference>
<dbReference type="KEGG" id="sgrg:L0C25_14815"/>
<keyword evidence="2" id="KW-0813">Transport</keyword>
<dbReference type="SUPFAM" id="SSF103473">
    <property type="entry name" value="MFS general substrate transporter"/>
    <property type="match status" value="1"/>
</dbReference>
<gene>
    <name evidence="9" type="ORF">L0C25_14815</name>
</gene>
<evidence type="ECO:0000256" key="1">
    <source>
        <dbReference type="ARBA" id="ARBA00004651"/>
    </source>
</evidence>
<feature type="transmembrane region" description="Helical" evidence="7">
    <location>
        <begin position="126"/>
        <end position="147"/>
    </location>
</feature>
<feature type="transmembrane region" description="Helical" evidence="7">
    <location>
        <begin position="153"/>
        <end position="174"/>
    </location>
</feature>
<dbReference type="AlphaFoldDB" id="A0AA46TEE7"/>
<feature type="transmembrane region" description="Helical" evidence="7">
    <location>
        <begin position="267"/>
        <end position="283"/>
    </location>
</feature>
<dbReference type="Proteomes" id="UP001164390">
    <property type="component" value="Chromosome"/>
</dbReference>
<keyword evidence="10" id="KW-1185">Reference proteome</keyword>
<comment type="subcellular location">
    <subcellularLocation>
        <location evidence="1">Cell membrane</location>
        <topology evidence="1">Multi-pass membrane protein</topology>
    </subcellularLocation>
</comment>
<dbReference type="InterPro" id="IPR011701">
    <property type="entry name" value="MFS"/>
</dbReference>
<evidence type="ECO:0000256" key="4">
    <source>
        <dbReference type="ARBA" id="ARBA00022692"/>
    </source>
</evidence>
<feature type="transmembrane region" description="Helical" evidence="7">
    <location>
        <begin position="358"/>
        <end position="379"/>
    </location>
</feature>
<dbReference type="GO" id="GO:0005886">
    <property type="term" value="C:plasma membrane"/>
    <property type="evidence" value="ECO:0007669"/>
    <property type="project" value="UniProtKB-SubCell"/>
</dbReference>
<dbReference type="Pfam" id="PF07690">
    <property type="entry name" value="MFS_1"/>
    <property type="match status" value="1"/>
</dbReference>
<keyword evidence="5 7" id="KW-1133">Transmembrane helix</keyword>
<feature type="transmembrane region" description="Helical" evidence="7">
    <location>
        <begin position="20"/>
        <end position="47"/>
    </location>
</feature>
<dbReference type="EMBL" id="CP094970">
    <property type="protein sequence ID" value="UYM03811.1"/>
    <property type="molecule type" value="Genomic_DNA"/>
</dbReference>
<dbReference type="InterPro" id="IPR036259">
    <property type="entry name" value="MFS_trans_sf"/>
</dbReference>
<feature type="transmembrane region" description="Helical" evidence="7">
    <location>
        <begin position="227"/>
        <end position="246"/>
    </location>
</feature>
<organism evidence="9 10">
    <name type="scientific">Solicola gregarius</name>
    <dbReference type="NCBI Taxonomy" id="2908642"/>
    <lineage>
        <taxon>Bacteria</taxon>
        <taxon>Bacillati</taxon>
        <taxon>Actinomycetota</taxon>
        <taxon>Actinomycetes</taxon>
        <taxon>Propionibacteriales</taxon>
        <taxon>Nocardioidaceae</taxon>
        <taxon>Solicola</taxon>
    </lineage>
</organism>
<evidence type="ECO:0000313" key="9">
    <source>
        <dbReference type="EMBL" id="UYM03811.1"/>
    </source>
</evidence>
<dbReference type="PANTHER" id="PTHR23517">
    <property type="entry name" value="RESISTANCE PROTEIN MDTM, PUTATIVE-RELATED-RELATED"/>
    <property type="match status" value="1"/>
</dbReference>
<feature type="transmembrane region" description="Helical" evidence="7">
    <location>
        <begin position="195"/>
        <end position="221"/>
    </location>
</feature>
<keyword evidence="4 7" id="KW-0812">Transmembrane</keyword>
<reference evidence="9" key="1">
    <citation type="submission" date="2022-01" db="EMBL/GenBank/DDBJ databases">
        <title>Nocardioidaceae gen. sp. A5X3R13.</title>
        <authorList>
            <person name="Lopez Marin M.A."/>
            <person name="Uhlik O."/>
        </authorList>
    </citation>
    <scope>NUCLEOTIDE SEQUENCE</scope>
    <source>
        <strain evidence="9">A5X3R13</strain>
    </source>
</reference>
<feature type="transmembrane region" description="Helical" evidence="7">
    <location>
        <begin position="331"/>
        <end position="352"/>
    </location>
</feature>
<dbReference type="GO" id="GO:0022857">
    <property type="term" value="F:transmembrane transporter activity"/>
    <property type="evidence" value="ECO:0007669"/>
    <property type="project" value="InterPro"/>
</dbReference>
<keyword evidence="3" id="KW-1003">Cell membrane</keyword>
<evidence type="ECO:0000256" key="5">
    <source>
        <dbReference type="ARBA" id="ARBA00022989"/>
    </source>
</evidence>
<dbReference type="PANTHER" id="PTHR23517:SF3">
    <property type="entry name" value="INTEGRAL MEMBRANE TRANSPORT PROTEIN"/>
    <property type="match status" value="1"/>
</dbReference>
<accession>A0AA46TEE7</accession>
<feature type="domain" description="Major facilitator superfamily (MFS) profile" evidence="8">
    <location>
        <begin position="1"/>
        <end position="382"/>
    </location>
</feature>
<dbReference type="InterPro" id="IPR020846">
    <property type="entry name" value="MFS_dom"/>
</dbReference>